<dbReference type="OrthoDB" id="7188868at2"/>
<dbReference type="HOGENOM" id="CLU_1507996_0_0_5"/>
<dbReference type="PROSITE" id="PS51257">
    <property type="entry name" value="PROKAR_LIPOPROTEIN"/>
    <property type="match status" value="1"/>
</dbReference>
<dbReference type="AlphaFoldDB" id="B0SYL2"/>
<dbReference type="InterPro" id="IPR022061">
    <property type="entry name" value="DUF3617"/>
</dbReference>
<protein>
    <recommendedName>
        <fullName evidence="2">DUF3617 family protein</fullName>
    </recommendedName>
</protein>
<dbReference type="Pfam" id="PF12276">
    <property type="entry name" value="DUF3617"/>
    <property type="match status" value="1"/>
</dbReference>
<evidence type="ECO:0000313" key="1">
    <source>
        <dbReference type="EMBL" id="ABZ73379.1"/>
    </source>
</evidence>
<evidence type="ECO:0008006" key="2">
    <source>
        <dbReference type="Google" id="ProtNLM"/>
    </source>
</evidence>
<dbReference type="STRING" id="366602.Caul_4258"/>
<accession>B0SYL2</accession>
<name>B0SYL2_CAUSK</name>
<proteinExistence type="predicted"/>
<reference evidence="1" key="1">
    <citation type="submission" date="2008-01" db="EMBL/GenBank/DDBJ databases">
        <title>Complete sequence of chromosome of Caulobacter sp. K31.</title>
        <authorList>
            <consortium name="US DOE Joint Genome Institute"/>
            <person name="Copeland A."/>
            <person name="Lucas S."/>
            <person name="Lapidus A."/>
            <person name="Barry K."/>
            <person name="Glavina del Rio T."/>
            <person name="Dalin E."/>
            <person name="Tice H."/>
            <person name="Pitluck S."/>
            <person name="Bruce D."/>
            <person name="Goodwin L."/>
            <person name="Thompson L.S."/>
            <person name="Brettin T."/>
            <person name="Detter J.C."/>
            <person name="Han C."/>
            <person name="Schmutz J."/>
            <person name="Larimer F."/>
            <person name="Land M."/>
            <person name="Hauser L."/>
            <person name="Kyrpides N."/>
            <person name="Kim E."/>
            <person name="Stephens C."/>
            <person name="Richardson P."/>
        </authorList>
    </citation>
    <scope>NUCLEOTIDE SEQUENCE [LARGE SCALE GENOMIC DNA]</scope>
    <source>
        <strain evidence="1">K31</strain>
    </source>
</reference>
<dbReference type="KEGG" id="cak:Caul_4258"/>
<gene>
    <name evidence="1" type="ordered locus">Caul_4258</name>
</gene>
<dbReference type="EMBL" id="CP000927">
    <property type="protein sequence ID" value="ABZ73379.1"/>
    <property type="molecule type" value="Genomic_DNA"/>
</dbReference>
<organism evidence="1">
    <name type="scientific">Caulobacter sp. (strain K31)</name>
    <dbReference type="NCBI Taxonomy" id="366602"/>
    <lineage>
        <taxon>Bacteria</taxon>
        <taxon>Pseudomonadati</taxon>
        <taxon>Pseudomonadota</taxon>
        <taxon>Alphaproteobacteria</taxon>
        <taxon>Caulobacterales</taxon>
        <taxon>Caulobacteraceae</taxon>
        <taxon>Caulobacter</taxon>
    </lineage>
</organism>
<sequence length="178" mass="18091" precursor="true">MRPSTPSPRAPIPALALALLGPILLAPMLLGMTACSRGDDKAGAPAANSSAVVAPQAAAPVAGGPQTLKPGLWRTVTKTPLGPEDSTQCVGEGYDPGAEAAQKASPCGKPTVTRTAAGFRLDHACEKDHIHYALTGAVSGDFVTTATTDLELTVSAYGRKQVMRLQAVSTYQGPCAPG</sequence>